<keyword evidence="2" id="KW-1185">Reference proteome</keyword>
<evidence type="ECO:0000313" key="1">
    <source>
        <dbReference type="EMBL" id="MET3525589.1"/>
    </source>
</evidence>
<evidence type="ECO:0008006" key="3">
    <source>
        <dbReference type="Google" id="ProtNLM"/>
    </source>
</evidence>
<dbReference type="RefSeq" id="WP_331928762.1">
    <property type="nucleotide sequence ID" value="NZ_JBEPLU010000001.1"/>
</dbReference>
<accession>A0ABV2EEZ3</accession>
<reference evidence="1 2" key="1">
    <citation type="submission" date="2024-06" db="EMBL/GenBank/DDBJ databases">
        <title>Genomic Encyclopedia of Type Strains, Phase IV (KMG-IV): sequencing the most valuable type-strain genomes for metagenomic binning, comparative biology and taxonomic classification.</title>
        <authorList>
            <person name="Goeker M."/>
        </authorList>
    </citation>
    <scope>NUCLEOTIDE SEQUENCE [LARGE SCALE GENOMIC DNA]</scope>
    <source>
        <strain evidence="1 2">DSM 17809</strain>
    </source>
</reference>
<dbReference type="Proteomes" id="UP001549110">
    <property type="component" value="Unassembled WGS sequence"/>
</dbReference>
<protein>
    <recommendedName>
        <fullName evidence="3">Transcription elongation factor</fullName>
    </recommendedName>
</protein>
<comment type="caution">
    <text evidence="1">The sequence shown here is derived from an EMBL/GenBank/DDBJ whole genome shotgun (WGS) entry which is preliminary data.</text>
</comment>
<proteinExistence type="predicted"/>
<evidence type="ECO:0000313" key="2">
    <source>
        <dbReference type="Proteomes" id="UP001549110"/>
    </source>
</evidence>
<dbReference type="EMBL" id="JBEPLU010000001">
    <property type="protein sequence ID" value="MET3525589.1"/>
    <property type="molecule type" value="Genomic_DNA"/>
</dbReference>
<name>A0ABV2EEZ3_9CAUL</name>
<sequence length="147" mass="16573">MDKSRIRDRLLSLEAHELHDTAEAYSEYVAGAHIDAGAPIDDQEQSQAVQSRNLAEAFECPLHDHLEKIDLLKRIDFGTKTRVEAGAIVKFDDRYYVIGVATGRFAYAGHAFMGISTQAPIFEELEGRRAGERFKFKGHEHLIQEVT</sequence>
<organism evidence="1 2">
    <name type="scientific">Phenylobacterium koreense</name>
    <dbReference type="NCBI Taxonomy" id="266125"/>
    <lineage>
        <taxon>Bacteria</taxon>
        <taxon>Pseudomonadati</taxon>
        <taxon>Pseudomonadota</taxon>
        <taxon>Alphaproteobacteria</taxon>
        <taxon>Caulobacterales</taxon>
        <taxon>Caulobacteraceae</taxon>
        <taxon>Phenylobacterium</taxon>
    </lineage>
</organism>
<gene>
    <name evidence="1" type="ORF">ABID41_000684</name>
</gene>